<reference evidence="2" key="1">
    <citation type="submission" date="2023-01" db="EMBL/GenBank/DDBJ databases">
        <title>Genome assembly of the deep-sea coral Lophelia pertusa.</title>
        <authorList>
            <person name="Herrera S."/>
            <person name="Cordes E."/>
        </authorList>
    </citation>
    <scope>NUCLEOTIDE SEQUENCE</scope>
    <source>
        <strain evidence="2">USNM1676648</strain>
        <tissue evidence="2">Polyp</tissue>
    </source>
</reference>
<proteinExistence type="predicted"/>
<sequence>MSCLCYVSLPLDSYRVLGRKVNMEFVRQHLETKKNVDFGEYQDTPNNIELEILADTVYVKDDLKMHGIKRMTLISRKVNCVKGSKLDLRTPYWNQQFDSLSPGDDGASGKHGLPGATELSQ</sequence>
<comment type="caution">
    <text evidence="2">The sequence shown here is derived from an EMBL/GenBank/DDBJ whole genome shotgun (WGS) entry which is preliminary data.</text>
</comment>
<dbReference type="Proteomes" id="UP001163046">
    <property type="component" value="Unassembled WGS sequence"/>
</dbReference>
<evidence type="ECO:0000256" key="1">
    <source>
        <dbReference type="SAM" id="MobiDB-lite"/>
    </source>
</evidence>
<evidence type="ECO:0000313" key="2">
    <source>
        <dbReference type="EMBL" id="KAJ7328561.1"/>
    </source>
</evidence>
<organism evidence="2 3">
    <name type="scientific">Desmophyllum pertusum</name>
    <dbReference type="NCBI Taxonomy" id="174260"/>
    <lineage>
        <taxon>Eukaryota</taxon>
        <taxon>Metazoa</taxon>
        <taxon>Cnidaria</taxon>
        <taxon>Anthozoa</taxon>
        <taxon>Hexacorallia</taxon>
        <taxon>Scleractinia</taxon>
        <taxon>Caryophylliina</taxon>
        <taxon>Caryophylliidae</taxon>
        <taxon>Desmophyllum</taxon>
    </lineage>
</organism>
<dbReference type="EMBL" id="MU827796">
    <property type="protein sequence ID" value="KAJ7328561.1"/>
    <property type="molecule type" value="Genomic_DNA"/>
</dbReference>
<protein>
    <submittedName>
        <fullName evidence="2">Uncharacterized protein</fullName>
    </submittedName>
</protein>
<gene>
    <name evidence="2" type="ORF">OS493_024478</name>
</gene>
<name>A0A9W9YA87_9CNID</name>
<accession>A0A9W9YA87</accession>
<evidence type="ECO:0000313" key="3">
    <source>
        <dbReference type="Proteomes" id="UP001163046"/>
    </source>
</evidence>
<keyword evidence="3" id="KW-1185">Reference proteome</keyword>
<dbReference type="OrthoDB" id="5987601at2759"/>
<feature type="region of interest" description="Disordered" evidence="1">
    <location>
        <begin position="97"/>
        <end position="121"/>
    </location>
</feature>
<dbReference type="AlphaFoldDB" id="A0A9W9YA87"/>